<name>D7SK36_VITVI</name>
<dbReference type="PaxDb" id="29760-VIT_06s0004g05980.t01"/>
<evidence type="ECO:0000259" key="1">
    <source>
        <dbReference type="Pfam" id="PF17911"/>
    </source>
</evidence>
<dbReference type="InParanoid" id="D7SK36"/>
<organism evidence="2 3">
    <name type="scientific">Vitis vinifera</name>
    <name type="common">Grape</name>
    <dbReference type="NCBI Taxonomy" id="29760"/>
    <lineage>
        <taxon>Eukaryota</taxon>
        <taxon>Viridiplantae</taxon>
        <taxon>Streptophyta</taxon>
        <taxon>Embryophyta</taxon>
        <taxon>Tracheophyta</taxon>
        <taxon>Spermatophyta</taxon>
        <taxon>Magnoliopsida</taxon>
        <taxon>eudicotyledons</taxon>
        <taxon>Gunneridae</taxon>
        <taxon>Pentapetalae</taxon>
        <taxon>rosids</taxon>
        <taxon>Vitales</taxon>
        <taxon>Vitaceae</taxon>
        <taxon>Viteae</taxon>
        <taxon>Vitis</taxon>
    </lineage>
</organism>
<dbReference type="Pfam" id="PF17911">
    <property type="entry name" value="Ski2_N"/>
    <property type="match status" value="1"/>
</dbReference>
<dbReference type="HOGENOM" id="CLU_835237_0_0_1"/>
<dbReference type="InterPro" id="IPR040801">
    <property type="entry name" value="Ski2_N"/>
</dbReference>
<dbReference type="eggNOG" id="KOG0947">
    <property type="taxonomic scope" value="Eukaryota"/>
</dbReference>
<dbReference type="OrthoDB" id="64767at2759"/>
<gene>
    <name evidence="2" type="ordered locus">VIT_06s0004g05980</name>
</gene>
<evidence type="ECO:0000313" key="3">
    <source>
        <dbReference type="Proteomes" id="UP000009183"/>
    </source>
</evidence>
<feature type="domain" description="Ski2 N-terminal" evidence="1">
    <location>
        <begin position="147"/>
        <end position="216"/>
    </location>
</feature>
<dbReference type="EMBL" id="FN594951">
    <property type="protein sequence ID" value="CBI16012.3"/>
    <property type="molecule type" value="Genomic_DNA"/>
</dbReference>
<keyword evidence="3" id="KW-1185">Reference proteome</keyword>
<evidence type="ECO:0000313" key="2">
    <source>
        <dbReference type="EMBL" id="CBI16012.3"/>
    </source>
</evidence>
<dbReference type="AlphaFoldDB" id="D7SK36"/>
<protein>
    <recommendedName>
        <fullName evidence="1">Ski2 N-terminal domain-containing protein</fullName>
    </recommendedName>
</protein>
<sequence>MNRIQVGHDASFRVGFSGHSGHLRLEPLPPVERPNPLSSLPDFISPPAFARETPETIKEYIEDTYLLPRLDPDEFSPEKVGRQWDFDWFDRAKVPLEPSLPRSVVVQKWELPFRRSKKESASGKWEPISEEVEVSDLMVGAQDTGPLPRMVGPAKDFIRGSINNRPFRPGGLDDSQSLDRIPPLGASNGEWVQEVLNGGPALVVPPSFKQGLDLGDLKAYSHSWKVYKGQSALKGKSEENLNKLSIQFDDLLKKAWEEDDVAESKEDGIICTFYILALGTNVCKVTDSWAKSCKQAQYSELFQAYSGSQKSSQGGIGLIIWWAEAWICLPQLN</sequence>
<dbReference type="STRING" id="29760.D7SK36"/>
<proteinExistence type="predicted"/>
<dbReference type="Proteomes" id="UP000009183">
    <property type="component" value="Chromosome 6"/>
</dbReference>
<accession>D7SK36</accession>
<reference evidence="3" key="1">
    <citation type="journal article" date="2007" name="Nature">
        <title>The grapevine genome sequence suggests ancestral hexaploidization in major angiosperm phyla.</title>
        <authorList>
            <consortium name="The French-Italian Public Consortium for Grapevine Genome Characterization."/>
            <person name="Jaillon O."/>
            <person name="Aury J.-M."/>
            <person name="Noel B."/>
            <person name="Policriti A."/>
            <person name="Clepet C."/>
            <person name="Casagrande A."/>
            <person name="Choisne N."/>
            <person name="Aubourg S."/>
            <person name="Vitulo N."/>
            <person name="Jubin C."/>
            <person name="Vezzi A."/>
            <person name="Legeai F."/>
            <person name="Hugueney P."/>
            <person name="Dasilva C."/>
            <person name="Horner D."/>
            <person name="Mica E."/>
            <person name="Jublot D."/>
            <person name="Poulain J."/>
            <person name="Bruyere C."/>
            <person name="Billault A."/>
            <person name="Segurens B."/>
            <person name="Gouyvenoux M."/>
            <person name="Ugarte E."/>
            <person name="Cattonaro F."/>
            <person name="Anthouard V."/>
            <person name="Vico V."/>
            <person name="Del Fabbro C."/>
            <person name="Alaux M."/>
            <person name="Di Gaspero G."/>
            <person name="Dumas V."/>
            <person name="Felice N."/>
            <person name="Paillard S."/>
            <person name="Juman I."/>
            <person name="Moroldo M."/>
            <person name="Scalabrin S."/>
            <person name="Canaguier A."/>
            <person name="Le Clainche I."/>
            <person name="Malacrida G."/>
            <person name="Durand E."/>
            <person name="Pesole G."/>
            <person name="Laucou V."/>
            <person name="Chatelet P."/>
            <person name="Merdinoglu D."/>
            <person name="Delledonne M."/>
            <person name="Pezzotti M."/>
            <person name="Lecharny A."/>
            <person name="Scarpelli C."/>
            <person name="Artiguenave F."/>
            <person name="Pe M.E."/>
            <person name="Valle G."/>
            <person name="Morgante M."/>
            <person name="Caboche M."/>
            <person name="Adam-Blondon A.-F."/>
            <person name="Weissenbach J."/>
            <person name="Quetier F."/>
            <person name="Wincker P."/>
        </authorList>
    </citation>
    <scope>NUCLEOTIDE SEQUENCE [LARGE SCALE GENOMIC DNA]</scope>
    <source>
        <strain evidence="3">cv. Pinot noir / PN40024</strain>
    </source>
</reference>